<gene>
    <name evidence="2" type="ORF">clem_02505</name>
</gene>
<proteinExistence type="predicted"/>
<accession>A0A222NZN2</accession>
<feature type="chain" id="PRO_5013234081" evidence="1">
    <location>
        <begin position="25"/>
        <end position="63"/>
    </location>
</feature>
<evidence type="ECO:0000313" key="2">
    <source>
        <dbReference type="EMBL" id="ASQ45063.1"/>
    </source>
</evidence>
<evidence type="ECO:0000313" key="3">
    <source>
        <dbReference type="Proteomes" id="UP000201728"/>
    </source>
</evidence>
<keyword evidence="1" id="KW-0732">Signal</keyword>
<protein>
    <submittedName>
        <fullName evidence="2">Uncharacterized protein</fullName>
    </submittedName>
</protein>
<feature type="signal peptide" evidence="1">
    <location>
        <begin position="1"/>
        <end position="24"/>
    </location>
</feature>
<dbReference type="KEGG" id="lcd:clem_02505"/>
<organism evidence="2 3">
    <name type="scientific">Legionella clemsonensis</name>
    <dbReference type="NCBI Taxonomy" id="1867846"/>
    <lineage>
        <taxon>Bacteria</taxon>
        <taxon>Pseudomonadati</taxon>
        <taxon>Pseudomonadota</taxon>
        <taxon>Gammaproteobacteria</taxon>
        <taxon>Legionellales</taxon>
        <taxon>Legionellaceae</taxon>
        <taxon>Legionella</taxon>
    </lineage>
</organism>
<name>A0A222NZN2_9GAMM</name>
<sequence>MDKLITVKLALAVACISLTLVAFANKNQQFNWQIASISFVTASAKQISYQLLSVSKPALKTTI</sequence>
<dbReference type="Proteomes" id="UP000201728">
    <property type="component" value="Chromosome"/>
</dbReference>
<keyword evidence="3" id="KW-1185">Reference proteome</keyword>
<dbReference type="OrthoDB" id="9892597at2"/>
<evidence type="ECO:0000256" key="1">
    <source>
        <dbReference type="SAM" id="SignalP"/>
    </source>
</evidence>
<dbReference type="AlphaFoldDB" id="A0A222NZN2"/>
<reference evidence="3" key="1">
    <citation type="submission" date="2016-07" db="EMBL/GenBank/DDBJ databases">
        <authorList>
            <person name="Florea S."/>
            <person name="Webb J.S."/>
            <person name="Jaromczyk J."/>
            <person name="Schardl C.L."/>
        </authorList>
    </citation>
    <scope>NUCLEOTIDE SEQUENCE [LARGE SCALE GENOMIC DNA]</scope>
    <source>
        <strain evidence="3">CDC-D5610</strain>
    </source>
</reference>
<dbReference type="RefSeq" id="WP_094090161.1">
    <property type="nucleotide sequence ID" value="NZ_CP016397.1"/>
</dbReference>
<dbReference type="EMBL" id="CP016397">
    <property type="protein sequence ID" value="ASQ45063.1"/>
    <property type="molecule type" value="Genomic_DNA"/>
</dbReference>